<keyword evidence="1" id="KW-0812">Transmembrane</keyword>
<sequence length="604" mass="69399">MFHTKRAYWRKLDNAAKIFPATSGKRDTRVFRFYCELHQDVIPEALQKALDTTIEKYPVFLSVLRKGFFWYYLEESSIRPVVKQESKPPCSDLYIHDKKSLLFDVTYYKKRINFEVFHALTDGTGATQFIRELVKNYLIEAHASDGLTDEPLTDSSITVQDLEDDSFSKYYSPNSKKKTRKVKAFQLHGPGTRDGELQITEATLSVKDVLSKAREYNVSITVYLTAVFLCAIHEEMNRFQEHKPVALMVPLNLRKFFPSDSMLNFFGWIEPYYRFGPGHSSFGDVVQEVKQYFSNELTKDQVAVRMNELMGLERNPILRILPLEIKNFGMKLGARFSGKDVTAVFSNMSVVSMPGQYIPYIKRFGVFTSTPTMELCMCSFQDQLALTFTSRFESRNIERNFFRILKEHGIASEFPEPDFPPRQKERLVGKRFFQWFTFGSIAAAVITVMINMIVTPHLYWSLFAVAGAFSMWLALAVAFFKRRNLLKNSLWQLFIITIGCVIWDLCTGWNGWSVDYVLPGMCVLILASMITITFVQRLKPKDYMVYYVINAIYGLVPVILLLAGAATVRYPSVICSGICLLSLAGLVIFNGRDFFSELGKKFHI</sequence>
<protein>
    <recommendedName>
        <fullName evidence="4">Alcohol acetyltransferase</fullName>
    </recommendedName>
</protein>
<dbReference type="InterPro" id="IPR052058">
    <property type="entry name" value="Alcohol_O-acetyltransferase"/>
</dbReference>
<dbReference type="EMBL" id="JAHQCW010000008">
    <property type="protein sequence ID" value="MBU9736315.1"/>
    <property type="molecule type" value="Genomic_DNA"/>
</dbReference>
<dbReference type="PANTHER" id="PTHR28037">
    <property type="entry name" value="ALCOHOL O-ACETYLTRANSFERASE 1-RELATED"/>
    <property type="match status" value="1"/>
</dbReference>
<keyword evidence="1" id="KW-1133">Transmembrane helix</keyword>
<dbReference type="Proteomes" id="UP000712157">
    <property type="component" value="Unassembled WGS sequence"/>
</dbReference>
<accession>A0A949K028</accession>
<evidence type="ECO:0000256" key="1">
    <source>
        <dbReference type="SAM" id="Phobius"/>
    </source>
</evidence>
<dbReference type="AlphaFoldDB" id="A0A949K028"/>
<proteinExistence type="predicted"/>
<feature type="transmembrane region" description="Helical" evidence="1">
    <location>
        <begin position="544"/>
        <end position="564"/>
    </location>
</feature>
<feature type="transmembrane region" description="Helical" evidence="1">
    <location>
        <begin position="432"/>
        <end position="453"/>
    </location>
</feature>
<feature type="transmembrane region" description="Helical" evidence="1">
    <location>
        <begin position="570"/>
        <end position="591"/>
    </location>
</feature>
<gene>
    <name evidence="2" type="ORF">KTH89_07170</name>
</gene>
<feature type="transmembrane region" description="Helical" evidence="1">
    <location>
        <begin position="490"/>
        <end position="510"/>
    </location>
</feature>
<dbReference type="RefSeq" id="WP_238721206.1">
    <property type="nucleotide sequence ID" value="NZ_JAHQCW010000008.1"/>
</dbReference>
<evidence type="ECO:0008006" key="4">
    <source>
        <dbReference type="Google" id="ProtNLM"/>
    </source>
</evidence>
<keyword evidence="3" id="KW-1185">Reference proteome</keyword>
<feature type="transmembrane region" description="Helical" evidence="1">
    <location>
        <begin position="459"/>
        <end position="478"/>
    </location>
</feature>
<name>A0A949K028_9FIRM</name>
<dbReference type="InterPro" id="IPR046283">
    <property type="entry name" value="DUF6320"/>
</dbReference>
<comment type="caution">
    <text evidence="2">The sequence shown here is derived from an EMBL/GenBank/DDBJ whole genome shotgun (WGS) entry which is preliminary data.</text>
</comment>
<keyword evidence="1" id="KW-0472">Membrane</keyword>
<evidence type="ECO:0000313" key="2">
    <source>
        <dbReference type="EMBL" id="MBU9736315.1"/>
    </source>
</evidence>
<evidence type="ECO:0000313" key="3">
    <source>
        <dbReference type="Proteomes" id="UP000712157"/>
    </source>
</evidence>
<dbReference type="Pfam" id="PF19845">
    <property type="entry name" value="DUF6320"/>
    <property type="match status" value="1"/>
</dbReference>
<feature type="transmembrane region" description="Helical" evidence="1">
    <location>
        <begin position="516"/>
        <end position="535"/>
    </location>
</feature>
<dbReference type="PANTHER" id="PTHR28037:SF1">
    <property type="entry name" value="ALCOHOL O-ACETYLTRANSFERASE 1-RELATED"/>
    <property type="match status" value="1"/>
</dbReference>
<reference evidence="2" key="1">
    <citation type="submission" date="2021-06" db="EMBL/GenBank/DDBJ databases">
        <title>Description of novel taxa of the family Lachnospiraceae.</title>
        <authorList>
            <person name="Chaplin A.V."/>
            <person name="Sokolova S.R."/>
            <person name="Pikina A.P."/>
            <person name="Korzhanova M."/>
            <person name="Belova V."/>
            <person name="Korostin D."/>
            <person name="Efimov B.A."/>
        </authorList>
    </citation>
    <scope>NUCLEOTIDE SEQUENCE</scope>
    <source>
        <strain evidence="2">ASD5720</strain>
    </source>
</reference>
<organism evidence="2 3">
    <name type="scientific">Diplocloster agilis</name>
    <dbReference type="NCBI Taxonomy" id="2850323"/>
    <lineage>
        <taxon>Bacteria</taxon>
        <taxon>Bacillati</taxon>
        <taxon>Bacillota</taxon>
        <taxon>Clostridia</taxon>
        <taxon>Lachnospirales</taxon>
        <taxon>Lachnospiraceae</taxon>
        <taxon>Diplocloster</taxon>
    </lineage>
</organism>